<dbReference type="PANTHER" id="PTHR36439">
    <property type="entry name" value="BLL4334 PROTEIN"/>
    <property type="match status" value="1"/>
</dbReference>
<dbReference type="PANTHER" id="PTHR36439:SF1">
    <property type="entry name" value="DUF1697 DOMAIN-CONTAINING PROTEIN"/>
    <property type="match status" value="1"/>
</dbReference>
<dbReference type="RefSeq" id="WP_092541131.1">
    <property type="nucleotide sequence ID" value="NZ_FOKV01000002.1"/>
</dbReference>
<dbReference type="Pfam" id="PF08002">
    <property type="entry name" value="DUF1697"/>
    <property type="match status" value="1"/>
</dbReference>
<keyword evidence="2" id="KW-1185">Reference proteome</keyword>
<protein>
    <submittedName>
        <fullName evidence="1">Uncharacterized conserved protein, DUF1697 family</fullName>
    </submittedName>
</protein>
<name>A0A1I1GFC3_9FLAO</name>
<evidence type="ECO:0000313" key="1">
    <source>
        <dbReference type="EMBL" id="SFC09982.1"/>
    </source>
</evidence>
<dbReference type="SUPFAM" id="SSF160379">
    <property type="entry name" value="SP0830-like"/>
    <property type="match status" value="1"/>
</dbReference>
<dbReference type="Proteomes" id="UP000199438">
    <property type="component" value="Unassembled WGS sequence"/>
</dbReference>
<evidence type="ECO:0000313" key="2">
    <source>
        <dbReference type="Proteomes" id="UP000199438"/>
    </source>
</evidence>
<dbReference type="AlphaFoldDB" id="A0A1I1GFC3"/>
<dbReference type="PIRSF" id="PIRSF008502">
    <property type="entry name" value="UCP008502"/>
    <property type="match status" value="1"/>
</dbReference>
<dbReference type="InterPro" id="IPR012545">
    <property type="entry name" value="DUF1697"/>
</dbReference>
<dbReference type="Gene3D" id="3.30.70.1280">
    <property type="entry name" value="SP0830-like domains"/>
    <property type="match status" value="1"/>
</dbReference>
<reference evidence="2" key="1">
    <citation type="submission" date="2016-10" db="EMBL/GenBank/DDBJ databases">
        <authorList>
            <person name="Varghese N."/>
            <person name="Submissions S."/>
        </authorList>
    </citation>
    <scope>NUCLEOTIDE SEQUENCE [LARGE SCALE GENOMIC DNA]</scope>
    <source>
        <strain evidence="2">DSM 24499</strain>
    </source>
</reference>
<accession>A0A1I1GFC3</accession>
<gene>
    <name evidence="1" type="ORF">SAMN04487907_102239</name>
</gene>
<dbReference type="OrthoDB" id="9806494at2"/>
<sequence>MKKYIAILKGINVGGHKKILMAELRDLLTKIEEIDKVKTYIQSGNIIFSASGDSEAKLAQLIQKKILEHYGFEVSTLVLSEENFAAIIKNNPYAEVDIKRLHCTFFKTEPILENRQKLETFDASPDVFTTAEDCVYICCETERYSKSNINNSVAEKLLKINCTTRNWKTCIKLLEMTKSL</sequence>
<dbReference type="EMBL" id="FOKV01000002">
    <property type="protein sequence ID" value="SFC09982.1"/>
    <property type="molecule type" value="Genomic_DNA"/>
</dbReference>
<organism evidence="1 2">
    <name type="scientific">Zunongwangia mangrovi</name>
    <dbReference type="NCBI Taxonomy" id="1334022"/>
    <lineage>
        <taxon>Bacteria</taxon>
        <taxon>Pseudomonadati</taxon>
        <taxon>Bacteroidota</taxon>
        <taxon>Flavobacteriia</taxon>
        <taxon>Flavobacteriales</taxon>
        <taxon>Flavobacteriaceae</taxon>
        <taxon>Zunongwangia</taxon>
    </lineage>
</organism>
<dbReference type="Gene3D" id="3.30.70.1260">
    <property type="entry name" value="bacterial protein sp0830 like"/>
    <property type="match status" value="1"/>
</dbReference>
<proteinExistence type="predicted"/>